<gene>
    <name evidence="3" type="ORF">GRF59_04365</name>
</gene>
<dbReference type="PANTHER" id="PTHR45982">
    <property type="entry name" value="REGULATOR OF CHROMOSOME CONDENSATION"/>
    <property type="match status" value="1"/>
</dbReference>
<feature type="signal peptide" evidence="1">
    <location>
        <begin position="1"/>
        <end position="31"/>
    </location>
</feature>
<dbReference type="SUPFAM" id="SSF55383">
    <property type="entry name" value="Copper amine oxidase, domain N"/>
    <property type="match status" value="1"/>
</dbReference>
<dbReference type="PROSITE" id="PS50012">
    <property type="entry name" value="RCC1_3"/>
    <property type="match status" value="1"/>
</dbReference>
<protein>
    <recommendedName>
        <fullName evidence="2">Copper amine oxidase-like N-terminal domain-containing protein</fullName>
    </recommendedName>
</protein>
<dbReference type="SUPFAM" id="SSF50985">
    <property type="entry name" value="RCC1/BLIP-II"/>
    <property type="match status" value="2"/>
</dbReference>
<evidence type="ECO:0000259" key="2">
    <source>
        <dbReference type="Pfam" id="PF07833"/>
    </source>
</evidence>
<accession>A0A7X3IFZ4</accession>
<dbReference type="Gene3D" id="2.130.10.30">
    <property type="entry name" value="Regulator of chromosome condensation 1/beta-lactamase-inhibitor protein II"/>
    <property type="match status" value="2"/>
</dbReference>
<evidence type="ECO:0000313" key="4">
    <source>
        <dbReference type="Proteomes" id="UP000460318"/>
    </source>
</evidence>
<keyword evidence="1" id="KW-0732">Signal</keyword>
<dbReference type="InterPro" id="IPR000408">
    <property type="entry name" value="Reg_chr_condens"/>
</dbReference>
<dbReference type="InterPro" id="IPR051553">
    <property type="entry name" value="Ran_GTPase-activating"/>
</dbReference>
<feature type="domain" description="Copper amine oxidase-like N-terminal" evidence="2">
    <location>
        <begin position="383"/>
        <end position="491"/>
    </location>
</feature>
<comment type="caution">
    <text evidence="3">The sequence shown here is derived from an EMBL/GenBank/DDBJ whole genome shotgun (WGS) entry which is preliminary data.</text>
</comment>
<organism evidence="3 4">
    <name type="scientific">Paenibacillus dendrobii</name>
    <dbReference type="NCBI Taxonomy" id="2691084"/>
    <lineage>
        <taxon>Bacteria</taxon>
        <taxon>Bacillati</taxon>
        <taxon>Bacillota</taxon>
        <taxon>Bacilli</taxon>
        <taxon>Bacillales</taxon>
        <taxon>Paenibacillaceae</taxon>
        <taxon>Paenibacillus</taxon>
    </lineage>
</organism>
<dbReference type="Pfam" id="PF07833">
    <property type="entry name" value="Cu_amine_oxidN1"/>
    <property type="match status" value="1"/>
</dbReference>
<dbReference type="Pfam" id="PF13540">
    <property type="entry name" value="RCC1_2"/>
    <property type="match status" value="2"/>
</dbReference>
<reference evidence="3 4" key="1">
    <citation type="submission" date="2019-12" db="EMBL/GenBank/DDBJ databases">
        <title>Paenibacillus sp. nov., an endophytic bacterium isolated from the stem of Dendrobium.</title>
        <authorList>
            <person name="Zhao R."/>
        </authorList>
    </citation>
    <scope>NUCLEOTIDE SEQUENCE [LARGE SCALE GENOMIC DNA]</scope>
    <source>
        <strain evidence="3 4">HJL G12</strain>
    </source>
</reference>
<dbReference type="InterPro" id="IPR012854">
    <property type="entry name" value="Cu_amine_oxidase-like_N"/>
</dbReference>
<dbReference type="PANTHER" id="PTHR45982:SF1">
    <property type="entry name" value="REGULATOR OF CHROMOSOME CONDENSATION"/>
    <property type="match status" value="1"/>
</dbReference>
<dbReference type="Gene3D" id="3.30.457.10">
    <property type="entry name" value="Copper amine oxidase-like, N-terminal domain"/>
    <property type="match status" value="1"/>
</dbReference>
<evidence type="ECO:0000256" key="1">
    <source>
        <dbReference type="SAM" id="SignalP"/>
    </source>
</evidence>
<name>A0A7X3IFZ4_9BACL</name>
<proteinExistence type="predicted"/>
<evidence type="ECO:0000313" key="3">
    <source>
        <dbReference type="EMBL" id="MWV42853.1"/>
    </source>
</evidence>
<sequence length="498" mass="53009">MMKKSHSATIKVTAFVIAAVLISGQPSAVSAEIDAASQALSVSIPVNSTVNAGTSFIQTTAGNYFSVGLRADGSVWTWGRNLYGELGIPDTTAVSNMNAPVRLSALSDITSIASSGYGYQLGVKKDGSVWEWGIHSGLTRESQPPRQLSQISGASQVSTLQDFSFALMKDGTVSAWSRDHDTGESTKPFRIDGLNKITQLDISNGMVYALDSSGSVWIFSASLKDKQLLLSSPSRMNGLPALKQISVYHSSKAYGVDADGTAWVWSVTNSSAAIKISNKPSKIYPQLKAKSIKAANGYAVLLTQQGEVWTYGKKPAGKEGKVNGLSGIVSIAAGDTHGLAIDSQGQVWGWGANQWNEVGVPRNTPDGMIYIPQRIQKPITVIVNGKLLPASFPSVMTNNQISIPLKNVAKELGASLTVTTSSTGQTIYKLQYKQTAVTFQMGSAEAQMNGQKLILSSPVYGMTGATMIPASLLRPMGFDVSWDPKLAELYINVPNDSQ</sequence>
<dbReference type="InterPro" id="IPR036582">
    <property type="entry name" value="Mao_N_sf"/>
</dbReference>
<dbReference type="EMBL" id="WUBI01000001">
    <property type="protein sequence ID" value="MWV42853.1"/>
    <property type="molecule type" value="Genomic_DNA"/>
</dbReference>
<keyword evidence="4" id="KW-1185">Reference proteome</keyword>
<dbReference type="Proteomes" id="UP000460318">
    <property type="component" value="Unassembled WGS sequence"/>
</dbReference>
<dbReference type="AlphaFoldDB" id="A0A7X3IFZ4"/>
<feature type="chain" id="PRO_5030743597" description="Copper amine oxidase-like N-terminal domain-containing protein" evidence="1">
    <location>
        <begin position="32"/>
        <end position="498"/>
    </location>
</feature>
<dbReference type="InterPro" id="IPR009091">
    <property type="entry name" value="RCC1/BLIP-II"/>
</dbReference>